<dbReference type="EMBL" id="BPVZ01000172">
    <property type="protein sequence ID" value="GKV43777.1"/>
    <property type="molecule type" value="Genomic_DNA"/>
</dbReference>
<organism evidence="1 2">
    <name type="scientific">Rubroshorea leprosula</name>
    <dbReference type="NCBI Taxonomy" id="152421"/>
    <lineage>
        <taxon>Eukaryota</taxon>
        <taxon>Viridiplantae</taxon>
        <taxon>Streptophyta</taxon>
        <taxon>Embryophyta</taxon>
        <taxon>Tracheophyta</taxon>
        <taxon>Spermatophyta</taxon>
        <taxon>Magnoliopsida</taxon>
        <taxon>eudicotyledons</taxon>
        <taxon>Gunneridae</taxon>
        <taxon>Pentapetalae</taxon>
        <taxon>rosids</taxon>
        <taxon>malvids</taxon>
        <taxon>Malvales</taxon>
        <taxon>Dipterocarpaceae</taxon>
        <taxon>Rubroshorea</taxon>
    </lineage>
</organism>
<evidence type="ECO:0000313" key="2">
    <source>
        <dbReference type="Proteomes" id="UP001054252"/>
    </source>
</evidence>
<proteinExistence type="predicted"/>
<keyword evidence="2" id="KW-1185">Reference proteome</keyword>
<sequence length="60" mass="7098">MRRHGMLFRSNSKQALCYSTWVAQKVERDTVLEDSVLDGVYISTPIYYAYPTEVLWHERS</sequence>
<name>A0AAV5M557_9ROSI</name>
<evidence type="ECO:0000313" key="1">
    <source>
        <dbReference type="EMBL" id="GKV43777.1"/>
    </source>
</evidence>
<reference evidence="1 2" key="1">
    <citation type="journal article" date="2021" name="Commun. Biol.">
        <title>The genome of Shorea leprosula (Dipterocarpaceae) highlights the ecological relevance of drought in aseasonal tropical rainforests.</title>
        <authorList>
            <person name="Ng K.K.S."/>
            <person name="Kobayashi M.J."/>
            <person name="Fawcett J.A."/>
            <person name="Hatakeyama M."/>
            <person name="Paape T."/>
            <person name="Ng C.H."/>
            <person name="Ang C.C."/>
            <person name="Tnah L.H."/>
            <person name="Lee C.T."/>
            <person name="Nishiyama T."/>
            <person name="Sese J."/>
            <person name="O'Brien M.J."/>
            <person name="Copetti D."/>
            <person name="Mohd Noor M.I."/>
            <person name="Ong R.C."/>
            <person name="Putra M."/>
            <person name="Sireger I.Z."/>
            <person name="Indrioko S."/>
            <person name="Kosugi Y."/>
            <person name="Izuno A."/>
            <person name="Isagi Y."/>
            <person name="Lee S.L."/>
            <person name="Shimizu K.K."/>
        </authorList>
    </citation>
    <scope>NUCLEOTIDE SEQUENCE [LARGE SCALE GENOMIC DNA]</scope>
    <source>
        <strain evidence="1">214</strain>
    </source>
</reference>
<comment type="caution">
    <text evidence="1">The sequence shown here is derived from an EMBL/GenBank/DDBJ whole genome shotgun (WGS) entry which is preliminary data.</text>
</comment>
<dbReference type="AlphaFoldDB" id="A0AAV5M557"/>
<dbReference type="Proteomes" id="UP001054252">
    <property type="component" value="Unassembled WGS sequence"/>
</dbReference>
<protein>
    <submittedName>
        <fullName evidence="1">Uncharacterized protein</fullName>
    </submittedName>
</protein>
<accession>A0AAV5M557</accession>
<gene>
    <name evidence="1" type="ORF">SLEP1_g51030</name>
</gene>